<comment type="caution">
    <text evidence="1">The sequence shown here is derived from an EMBL/GenBank/DDBJ whole genome shotgun (WGS) entry which is preliminary data.</text>
</comment>
<evidence type="ECO:0000313" key="1">
    <source>
        <dbReference type="EMBL" id="KAI8437783.1"/>
    </source>
</evidence>
<dbReference type="EMBL" id="CM046120">
    <property type="protein sequence ID" value="KAI8437783.1"/>
    <property type="molecule type" value="Genomic_DNA"/>
</dbReference>
<dbReference type="Proteomes" id="UP001064048">
    <property type="component" value="Chromosome 20"/>
</dbReference>
<organism evidence="1 2">
    <name type="scientific">Choristoneura fumiferana</name>
    <name type="common">Spruce budworm moth</name>
    <name type="synonym">Archips fumiferana</name>
    <dbReference type="NCBI Taxonomy" id="7141"/>
    <lineage>
        <taxon>Eukaryota</taxon>
        <taxon>Metazoa</taxon>
        <taxon>Ecdysozoa</taxon>
        <taxon>Arthropoda</taxon>
        <taxon>Hexapoda</taxon>
        <taxon>Insecta</taxon>
        <taxon>Pterygota</taxon>
        <taxon>Neoptera</taxon>
        <taxon>Endopterygota</taxon>
        <taxon>Lepidoptera</taxon>
        <taxon>Glossata</taxon>
        <taxon>Ditrysia</taxon>
        <taxon>Tortricoidea</taxon>
        <taxon>Tortricidae</taxon>
        <taxon>Tortricinae</taxon>
        <taxon>Choristoneura</taxon>
    </lineage>
</organism>
<accession>A0ACC0KN87</accession>
<protein>
    <submittedName>
        <fullName evidence="1">Uncharacterized protein</fullName>
    </submittedName>
</protein>
<keyword evidence="2" id="KW-1185">Reference proteome</keyword>
<evidence type="ECO:0000313" key="2">
    <source>
        <dbReference type="Proteomes" id="UP001064048"/>
    </source>
</evidence>
<sequence length="418" mass="46410">MDSLETRRVTITATCVAGEQAKRKEEGKIQTQWITVACISNIPERFWNRQAMICMTLCTAAVAASMIMVCPVICDKVLRCLREAQKLAQPTCVLESDFGFKINCAFKKSGLFRIHFVAKLPYVMAASTTNVMFASAPLTRRASALHLDSETDNKDEPDRQPAPAVWSSVARRRTDLVPTLPAPRAPGRAYSMTRLDKLPSRPLSGSPSMHHLNRTQPRSGDTTPGSRPASALSSAPPVMRRPAARKPRPASIAGTGVNTPKASAAPAPGEGKPPLARRPRPHDRARNSSASPGRPLSPSPAVNENKENQNTNVVNPEPIVVQKVEETKPDVAAKPVQIERKKRSISVEEKVDEKIEKVEEKKEVVVEKKIEEKKEKLDKRKKRKKRKKRIRKKESRAKERKVRGEEGGRKERTLSREG</sequence>
<gene>
    <name evidence="1" type="ORF">MSG28_012014</name>
</gene>
<reference evidence="1 2" key="1">
    <citation type="journal article" date="2022" name="Genome Biol. Evol.">
        <title>The Spruce Budworm Genome: Reconstructing the Evolutionary History of Antifreeze Proteins.</title>
        <authorList>
            <person name="Beliveau C."/>
            <person name="Gagne P."/>
            <person name="Picq S."/>
            <person name="Vernygora O."/>
            <person name="Keeling C.I."/>
            <person name="Pinkney K."/>
            <person name="Doucet D."/>
            <person name="Wen F."/>
            <person name="Johnston J.S."/>
            <person name="Maaroufi H."/>
            <person name="Boyle B."/>
            <person name="Laroche J."/>
            <person name="Dewar K."/>
            <person name="Juretic N."/>
            <person name="Blackburn G."/>
            <person name="Nisole A."/>
            <person name="Brunet B."/>
            <person name="Brandao M."/>
            <person name="Lumley L."/>
            <person name="Duan J."/>
            <person name="Quan G."/>
            <person name="Lucarotti C.J."/>
            <person name="Roe A.D."/>
            <person name="Sperling F.A.H."/>
            <person name="Levesque R.C."/>
            <person name="Cusson M."/>
        </authorList>
    </citation>
    <scope>NUCLEOTIDE SEQUENCE [LARGE SCALE GENOMIC DNA]</scope>
    <source>
        <strain evidence="1">Glfc:IPQL:Cfum</strain>
    </source>
</reference>
<name>A0ACC0KN87_CHOFU</name>
<proteinExistence type="predicted"/>